<keyword evidence="9" id="KW-1185">Reference proteome</keyword>
<comment type="subcellular location">
    <subcellularLocation>
        <location evidence="1">Cell membrane</location>
    </subcellularLocation>
</comment>
<evidence type="ECO:0000256" key="1">
    <source>
        <dbReference type="ARBA" id="ARBA00004236"/>
    </source>
</evidence>
<dbReference type="PROSITE" id="PS50883">
    <property type="entry name" value="EAL"/>
    <property type="match status" value="1"/>
</dbReference>
<reference evidence="9" key="1">
    <citation type="submission" date="2018-09" db="EMBL/GenBank/DDBJ databases">
        <authorList>
            <person name="Zhu H."/>
        </authorList>
    </citation>
    <scope>NUCLEOTIDE SEQUENCE [LARGE SCALE GENOMIC DNA]</scope>
    <source>
        <strain evidence="9">K2R23-3</strain>
    </source>
</reference>
<dbReference type="InterPro" id="IPR029787">
    <property type="entry name" value="Nucleotide_cyclase"/>
</dbReference>
<dbReference type="CDD" id="cd12913">
    <property type="entry name" value="PDC1_MCP_like"/>
    <property type="match status" value="1"/>
</dbReference>
<name>A0A385YRE5_9BACL</name>
<feature type="transmembrane region" description="Helical" evidence="4">
    <location>
        <begin position="285"/>
        <end position="308"/>
    </location>
</feature>
<dbReference type="Pfam" id="PF00672">
    <property type="entry name" value="HAMP"/>
    <property type="match status" value="1"/>
</dbReference>
<sequence>MSRWAFWNNLHIRGKVLFAMSIVVIPILLLMATYSYMHSKLLYEEKIEQELALENELVSQAIQSVLEQKGDIARQYAQLKQIEDFALKGYSRAEARGSLTYPAIDAALNQVQEENAVVENAWIAFIDGDYVIGDHHYFTGADYSLKNRPWLWKASASRGVAFSDSYTDYTAGQKMVTVTYPIEVDGRRYGYLGLDILQSSFPLMIQDYESKTKRHILLTSEKVPLFDSSSMWETFRGKVRPNADATLLKTENESYYVELRTVGSTGWLLATYANEDVVTAPANDFLTGIALTWFIAGVLILLILSFLLQRLLSDIPRIVRYVQRIEEGNYLLHMKVNRNDEVGEIARAVEHMSTQIHLQMEEMNYRAYHDSLTKLPNRIAVEQTMHEWMKQFDQANEIIVLTFMDIDHFKQINDSKGHSYGDRLLEQVAFRIREVLPEHAVFGRFGGDEFVILLRCQKDHYPQIRALLQEVHKSFKQSFEVEKHEVYVTPSMGVSLYPVDADTYEQLLSNADTALYRAKDAGRNRVYYFNYEMKEQFEKELLLEQGLQKALEKNELMLHFQPQFDLHSGKTTRIEALIRWNHPEWGMVSPDEFIPVAEKAGRIREIGYWVIDKALESIKGLSKEYPDLERVAINVSALQLRDKEFTRNVKKLLDKYRLSPGKLEMEVTESVFMDRVEESIKILTELKTLGVEIALDDFGTGFSSLSYLRVLPLHRVKIDRVFVSQIETDQKMLSLVGSIIEMAHGLGFETVAEGVETAAQLKLLSESNIDTVQGYYYSRPLAIGVLREFLSNEKTVK</sequence>
<dbReference type="SMART" id="SM00052">
    <property type="entry name" value="EAL"/>
    <property type="match status" value="1"/>
</dbReference>
<dbReference type="KEGG" id="paek:D3873_03440"/>
<dbReference type="PROSITE" id="PS50887">
    <property type="entry name" value="GGDEF"/>
    <property type="match status" value="1"/>
</dbReference>
<dbReference type="PANTHER" id="PTHR33121:SF70">
    <property type="entry name" value="SIGNALING PROTEIN YKOW"/>
    <property type="match status" value="1"/>
</dbReference>
<evidence type="ECO:0000259" key="7">
    <source>
        <dbReference type="PROSITE" id="PS50887"/>
    </source>
</evidence>
<dbReference type="NCBIfam" id="TIGR00254">
    <property type="entry name" value="GGDEF"/>
    <property type="match status" value="1"/>
</dbReference>
<keyword evidence="2" id="KW-1003">Cell membrane</keyword>
<dbReference type="Gene3D" id="3.30.70.270">
    <property type="match status" value="1"/>
</dbReference>
<dbReference type="CDD" id="cd06225">
    <property type="entry name" value="HAMP"/>
    <property type="match status" value="1"/>
</dbReference>
<dbReference type="SUPFAM" id="SSF103190">
    <property type="entry name" value="Sensory domain-like"/>
    <property type="match status" value="1"/>
</dbReference>
<dbReference type="Pfam" id="PF00563">
    <property type="entry name" value="EAL"/>
    <property type="match status" value="1"/>
</dbReference>
<feature type="domain" description="EAL" evidence="5">
    <location>
        <begin position="540"/>
        <end position="794"/>
    </location>
</feature>
<evidence type="ECO:0000259" key="5">
    <source>
        <dbReference type="PROSITE" id="PS50883"/>
    </source>
</evidence>
<accession>A0A385YRE5</accession>
<dbReference type="SUPFAM" id="SSF158472">
    <property type="entry name" value="HAMP domain-like"/>
    <property type="match status" value="1"/>
</dbReference>
<dbReference type="SMART" id="SM00304">
    <property type="entry name" value="HAMP"/>
    <property type="match status" value="1"/>
</dbReference>
<dbReference type="InterPro" id="IPR029151">
    <property type="entry name" value="Sensor-like_sf"/>
</dbReference>
<dbReference type="Gene3D" id="3.30.450.20">
    <property type="entry name" value="PAS domain"/>
    <property type="match status" value="1"/>
</dbReference>
<dbReference type="GO" id="GO:0071111">
    <property type="term" value="F:cyclic-guanylate-specific phosphodiesterase activity"/>
    <property type="evidence" value="ECO:0007669"/>
    <property type="project" value="InterPro"/>
</dbReference>
<dbReference type="Gene3D" id="6.10.340.10">
    <property type="match status" value="1"/>
</dbReference>
<dbReference type="RefSeq" id="WP_119882712.1">
    <property type="nucleotide sequence ID" value="NZ_CP032418.1"/>
</dbReference>
<dbReference type="GO" id="GO:0007165">
    <property type="term" value="P:signal transduction"/>
    <property type="evidence" value="ECO:0007669"/>
    <property type="project" value="InterPro"/>
</dbReference>
<dbReference type="CDD" id="cd01949">
    <property type="entry name" value="GGDEF"/>
    <property type="match status" value="1"/>
</dbReference>
<feature type="transmembrane region" description="Helical" evidence="4">
    <location>
        <begin position="16"/>
        <end position="37"/>
    </location>
</feature>
<evidence type="ECO:0000256" key="4">
    <source>
        <dbReference type="SAM" id="Phobius"/>
    </source>
</evidence>
<dbReference type="Pfam" id="PF00990">
    <property type="entry name" value="GGDEF"/>
    <property type="match status" value="1"/>
</dbReference>
<evidence type="ECO:0000256" key="3">
    <source>
        <dbReference type="ARBA" id="ARBA00023136"/>
    </source>
</evidence>
<dbReference type="InterPro" id="IPR000160">
    <property type="entry name" value="GGDEF_dom"/>
</dbReference>
<dbReference type="EMBL" id="CP032418">
    <property type="protein sequence ID" value="AYC28970.1"/>
    <property type="molecule type" value="Genomic_DNA"/>
</dbReference>
<dbReference type="Pfam" id="PF22673">
    <property type="entry name" value="MCP-like_PDC_1"/>
    <property type="match status" value="1"/>
</dbReference>
<dbReference type="AlphaFoldDB" id="A0A385YRE5"/>
<evidence type="ECO:0000259" key="6">
    <source>
        <dbReference type="PROSITE" id="PS50885"/>
    </source>
</evidence>
<feature type="domain" description="GGDEF" evidence="7">
    <location>
        <begin position="397"/>
        <end position="531"/>
    </location>
</feature>
<keyword evidence="4" id="KW-1133">Transmembrane helix</keyword>
<dbReference type="PROSITE" id="PS50885">
    <property type="entry name" value="HAMP"/>
    <property type="match status" value="1"/>
</dbReference>
<dbReference type="SUPFAM" id="SSF141868">
    <property type="entry name" value="EAL domain-like"/>
    <property type="match status" value="1"/>
</dbReference>
<dbReference type="SUPFAM" id="SSF55073">
    <property type="entry name" value="Nucleotide cyclase"/>
    <property type="match status" value="1"/>
</dbReference>
<feature type="domain" description="HAMP" evidence="6">
    <location>
        <begin position="309"/>
        <end position="361"/>
    </location>
</feature>
<evidence type="ECO:0000256" key="2">
    <source>
        <dbReference type="ARBA" id="ARBA00022475"/>
    </source>
</evidence>
<dbReference type="OrthoDB" id="9759607at2"/>
<protein>
    <submittedName>
        <fullName evidence="8">EAL domain-containing protein</fullName>
    </submittedName>
</protein>
<dbReference type="InterPro" id="IPR001633">
    <property type="entry name" value="EAL_dom"/>
</dbReference>
<dbReference type="CDD" id="cd01948">
    <property type="entry name" value="EAL"/>
    <property type="match status" value="1"/>
</dbReference>
<evidence type="ECO:0000313" key="8">
    <source>
        <dbReference type="EMBL" id="AYC28970.1"/>
    </source>
</evidence>
<dbReference type="SMART" id="SM00267">
    <property type="entry name" value="GGDEF"/>
    <property type="match status" value="1"/>
</dbReference>
<dbReference type="InterPro" id="IPR050706">
    <property type="entry name" value="Cyclic-di-GMP_PDE-like"/>
</dbReference>
<organism evidence="8 9">
    <name type="scientific">Paenisporosarcina cavernae</name>
    <dbReference type="NCBI Taxonomy" id="2320858"/>
    <lineage>
        <taxon>Bacteria</taxon>
        <taxon>Bacillati</taxon>
        <taxon>Bacillota</taxon>
        <taxon>Bacilli</taxon>
        <taxon>Bacillales</taxon>
        <taxon>Caryophanaceae</taxon>
        <taxon>Paenisporosarcina</taxon>
    </lineage>
</organism>
<dbReference type="Gene3D" id="3.20.20.450">
    <property type="entry name" value="EAL domain"/>
    <property type="match status" value="1"/>
</dbReference>
<dbReference type="FunFam" id="3.30.70.270:FF:000001">
    <property type="entry name" value="Diguanylate cyclase domain protein"/>
    <property type="match status" value="1"/>
</dbReference>
<dbReference type="Proteomes" id="UP000265725">
    <property type="component" value="Chromosome"/>
</dbReference>
<proteinExistence type="predicted"/>
<keyword evidence="4" id="KW-0812">Transmembrane</keyword>
<dbReference type="InterPro" id="IPR043128">
    <property type="entry name" value="Rev_trsase/Diguanyl_cyclase"/>
</dbReference>
<dbReference type="InterPro" id="IPR035919">
    <property type="entry name" value="EAL_sf"/>
</dbReference>
<dbReference type="GO" id="GO:0005886">
    <property type="term" value="C:plasma membrane"/>
    <property type="evidence" value="ECO:0007669"/>
    <property type="project" value="UniProtKB-SubCell"/>
</dbReference>
<keyword evidence="3 4" id="KW-0472">Membrane</keyword>
<dbReference type="PANTHER" id="PTHR33121">
    <property type="entry name" value="CYCLIC DI-GMP PHOSPHODIESTERASE PDEF"/>
    <property type="match status" value="1"/>
</dbReference>
<gene>
    <name evidence="8" type="ORF">D3873_03440</name>
</gene>
<evidence type="ECO:0000313" key="9">
    <source>
        <dbReference type="Proteomes" id="UP000265725"/>
    </source>
</evidence>
<dbReference type="InterPro" id="IPR003660">
    <property type="entry name" value="HAMP_dom"/>
</dbReference>